<evidence type="ECO:0000259" key="9">
    <source>
        <dbReference type="PROSITE" id="PS50893"/>
    </source>
</evidence>
<keyword evidence="8" id="KW-0472">Membrane</keyword>
<dbReference type="GO" id="GO:0005886">
    <property type="term" value="C:plasma membrane"/>
    <property type="evidence" value="ECO:0007669"/>
    <property type="project" value="UniProtKB-SubCell"/>
</dbReference>
<accession>W4V4T4</accession>
<organism evidence="10 11">
    <name type="scientific">Acetivibrio straminisolvens JCM 21531</name>
    <dbReference type="NCBI Taxonomy" id="1294263"/>
    <lineage>
        <taxon>Bacteria</taxon>
        <taxon>Bacillati</taxon>
        <taxon>Bacillota</taxon>
        <taxon>Clostridia</taxon>
        <taxon>Eubacteriales</taxon>
        <taxon>Oscillospiraceae</taxon>
        <taxon>Acetivibrio</taxon>
    </lineage>
</organism>
<dbReference type="SMART" id="SM00382">
    <property type="entry name" value="AAA"/>
    <property type="match status" value="1"/>
</dbReference>
<proteinExistence type="predicted"/>
<dbReference type="Gene3D" id="1.20.1560.10">
    <property type="entry name" value="ABC transporter type 1, transmembrane domain"/>
    <property type="match status" value="1"/>
</dbReference>
<evidence type="ECO:0000256" key="5">
    <source>
        <dbReference type="ARBA" id="ARBA00022741"/>
    </source>
</evidence>
<dbReference type="InterPro" id="IPR003593">
    <property type="entry name" value="AAA+_ATPase"/>
</dbReference>
<keyword evidence="2" id="KW-0813">Transport</keyword>
<dbReference type="OrthoDB" id="1699242at2"/>
<name>W4V4T4_9FIRM</name>
<dbReference type="FunFam" id="3.40.50.300:FF:000221">
    <property type="entry name" value="Multidrug ABC transporter ATP-binding protein"/>
    <property type="match status" value="1"/>
</dbReference>
<evidence type="ECO:0000256" key="8">
    <source>
        <dbReference type="ARBA" id="ARBA00023136"/>
    </source>
</evidence>
<evidence type="ECO:0000313" key="11">
    <source>
        <dbReference type="Proteomes" id="UP000019109"/>
    </source>
</evidence>
<dbReference type="STRING" id="1294263.JCM21531_1628"/>
<dbReference type="InterPro" id="IPR003439">
    <property type="entry name" value="ABC_transporter-like_ATP-bd"/>
</dbReference>
<evidence type="ECO:0000256" key="2">
    <source>
        <dbReference type="ARBA" id="ARBA00022448"/>
    </source>
</evidence>
<gene>
    <name evidence="10" type="ORF">JCM21531_1628</name>
</gene>
<dbReference type="GO" id="GO:0015421">
    <property type="term" value="F:ABC-type oligopeptide transporter activity"/>
    <property type="evidence" value="ECO:0007669"/>
    <property type="project" value="TreeGrafter"/>
</dbReference>
<dbReference type="GO" id="GO:0005524">
    <property type="term" value="F:ATP binding"/>
    <property type="evidence" value="ECO:0007669"/>
    <property type="project" value="UniProtKB-KW"/>
</dbReference>
<evidence type="ECO:0000256" key="3">
    <source>
        <dbReference type="ARBA" id="ARBA00022475"/>
    </source>
</evidence>
<evidence type="ECO:0000256" key="4">
    <source>
        <dbReference type="ARBA" id="ARBA00022692"/>
    </source>
</evidence>
<keyword evidence="7" id="KW-1133">Transmembrane helix</keyword>
<dbReference type="InterPro" id="IPR027417">
    <property type="entry name" value="P-loop_NTPase"/>
</dbReference>
<comment type="subcellular location">
    <subcellularLocation>
        <location evidence="1">Cell membrane</location>
        <topology evidence="1">Multi-pass membrane protein</topology>
    </subcellularLocation>
</comment>
<dbReference type="PANTHER" id="PTHR43394">
    <property type="entry name" value="ATP-DEPENDENT PERMEASE MDL1, MITOCHONDRIAL"/>
    <property type="match status" value="1"/>
</dbReference>
<keyword evidence="6 10" id="KW-0067">ATP-binding</keyword>
<dbReference type="SUPFAM" id="SSF52540">
    <property type="entry name" value="P-loop containing nucleoside triphosphate hydrolases"/>
    <property type="match status" value="1"/>
</dbReference>
<feature type="domain" description="ABC transporter" evidence="9">
    <location>
        <begin position="59"/>
        <end position="295"/>
    </location>
</feature>
<dbReference type="Pfam" id="PF00005">
    <property type="entry name" value="ABC_tran"/>
    <property type="match status" value="1"/>
</dbReference>
<dbReference type="PROSITE" id="PS00211">
    <property type="entry name" value="ABC_TRANSPORTER_1"/>
    <property type="match status" value="1"/>
</dbReference>
<reference evidence="10" key="1">
    <citation type="journal article" date="2014" name="Genome Announc.">
        <title>Draft Genome Sequence of Clostridium straminisolvens Strain JCM 21531T, Isolated from a Cellulose-Degrading Bacterial Community.</title>
        <authorList>
            <person name="Yuki M."/>
            <person name="Oshima K."/>
            <person name="Suda W."/>
            <person name="Sakamoto M."/>
            <person name="Kitamura K."/>
            <person name="Iida T."/>
            <person name="Hattori M."/>
            <person name="Ohkuma M."/>
        </authorList>
    </citation>
    <scope>NUCLEOTIDE SEQUENCE [LARGE SCALE GENOMIC DNA]</scope>
    <source>
        <strain evidence="10">JCM 21531</strain>
    </source>
</reference>
<dbReference type="InterPro" id="IPR017871">
    <property type="entry name" value="ABC_transporter-like_CS"/>
</dbReference>
<comment type="caution">
    <text evidence="10">The sequence shown here is derived from an EMBL/GenBank/DDBJ whole genome shotgun (WGS) entry which is preliminary data.</text>
</comment>
<dbReference type="Gene3D" id="3.40.50.300">
    <property type="entry name" value="P-loop containing nucleotide triphosphate hydrolases"/>
    <property type="match status" value="1"/>
</dbReference>
<dbReference type="PANTHER" id="PTHR43394:SF1">
    <property type="entry name" value="ATP-BINDING CASSETTE SUB-FAMILY B MEMBER 10, MITOCHONDRIAL"/>
    <property type="match status" value="1"/>
</dbReference>
<dbReference type="GO" id="GO:0016887">
    <property type="term" value="F:ATP hydrolysis activity"/>
    <property type="evidence" value="ECO:0007669"/>
    <property type="project" value="InterPro"/>
</dbReference>
<keyword evidence="3" id="KW-1003">Cell membrane</keyword>
<evidence type="ECO:0000256" key="7">
    <source>
        <dbReference type="ARBA" id="ARBA00022989"/>
    </source>
</evidence>
<dbReference type="InterPro" id="IPR036640">
    <property type="entry name" value="ABC1_TM_sf"/>
</dbReference>
<dbReference type="InterPro" id="IPR039421">
    <property type="entry name" value="Type_1_exporter"/>
</dbReference>
<evidence type="ECO:0000313" key="10">
    <source>
        <dbReference type="EMBL" id="GAE88201.1"/>
    </source>
</evidence>
<dbReference type="AlphaFoldDB" id="W4V4T4"/>
<keyword evidence="4" id="KW-0812">Transmembrane</keyword>
<evidence type="ECO:0000256" key="6">
    <source>
        <dbReference type="ARBA" id="ARBA00022840"/>
    </source>
</evidence>
<keyword evidence="5" id="KW-0547">Nucleotide-binding</keyword>
<dbReference type="PROSITE" id="PS50893">
    <property type="entry name" value="ABC_TRANSPORTER_2"/>
    <property type="match status" value="1"/>
</dbReference>
<dbReference type="EMBL" id="BAVR01000015">
    <property type="protein sequence ID" value="GAE88201.1"/>
    <property type="molecule type" value="Genomic_DNA"/>
</dbReference>
<protein>
    <submittedName>
        <fullName evidence="10">Lipid A export ATP-binding/permease protein MsbA</fullName>
    </submittedName>
</protein>
<dbReference type="RefSeq" id="WP_054847014.1">
    <property type="nucleotide sequence ID" value="NZ_BAVR01000015.1"/>
</dbReference>
<dbReference type="Proteomes" id="UP000019109">
    <property type="component" value="Unassembled WGS sequence"/>
</dbReference>
<sequence length="307" mass="34920">MVAALAYYFPLIEVLNSYSTFVQDFKKFKISKERVDEILNIDEDDYQAGEKNIPRVEKISFQNISFNYPNRSSVLKDISFTLEKGKVTALVGVSGGGKTTLCELLLKFYKPCSGKILINDSIDLAKLDGGLWRESISYAPQNSFFFSDSISANLLYGSQKGSKDRMMELTKRLELDNVITSRENGYETQINNDFITFSGGQKQRLSLVRAMIPEKPDVLILDEPTSALDYISEKAVMKLIFEFKEDTAVLIIAHRLSTIINADLILVLKDGMIVEKGRHEELLKLKGEYYNLYKHELIHKKEVENVV</sequence>
<keyword evidence="11" id="KW-1185">Reference proteome</keyword>
<evidence type="ECO:0000256" key="1">
    <source>
        <dbReference type="ARBA" id="ARBA00004651"/>
    </source>
</evidence>